<evidence type="ECO:0000259" key="2">
    <source>
        <dbReference type="Pfam" id="PF14016"/>
    </source>
</evidence>
<proteinExistence type="predicted"/>
<reference evidence="4" key="1">
    <citation type="journal article" date="2019" name="Int. J. Syst. Evol. Microbiol.">
        <title>The Global Catalogue of Microorganisms (GCM) 10K type strain sequencing project: providing services to taxonomists for standard genome sequencing and annotation.</title>
        <authorList>
            <consortium name="The Broad Institute Genomics Platform"/>
            <consortium name="The Broad Institute Genome Sequencing Center for Infectious Disease"/>
            <person name="Wu L."/>
            <person name="Ma J."/>
        </authorList>
    </citation>
    <scope>NUCLEOTIDE SEQUENCE [LARGE SCALE GENOMIC DNA]</scope>
    <source>
        <strain evidence="4">CGMCC 1.3685</strain>
    </source>
</reference>
<evidence type="ECO:0000313" key="3">
    <source>
        <dbReference type="EMBL" id="GGJ73896.1"/>
    </source>
</evidence>
<dbReference type="RefSeq" id="WP_188687427.1">
    <property type="nucleotide sequence ID" value="NZ_BMKX01000014.1"/>
</dbReference>
<organism evidence="3 4">
    <name type="scientific">Glutamicibacter ardleyensis</name>
    <dbReference type="NCBI Taxonomy" id="225894"/>
    <lineage>
        <taxon>Bacteria</taxon>
        <taxon>Bacillati</taxon>
        <taxon>Actinomycetota</taxon>
        <taxon>Actinomycetes</taxon>
        <taxon>Micrococcales</taxon>
        <taxon>Micrococcaceae</taxon>
        <taxon>Glutamicibacter</taxon>
    </lineage>
</organism>
<evidence type="ECO:0000313" key="4">
    <source>
        <dbReference type="Proteomes" id="UP000606115"/>
    </source>
</evidence>
<evidence type="ECO:0000256" key="1">
    <source>
        <dbReference type="SAM" id="Phobius"/>
    </source>
</evidence>
<comment type="caution">
    <text evidence="3">The sequence shown here is derived from an EMBL/GenBank/DDBJ whole genome shotgun (WGS) entry which is preliminary data.</text>
</comment>
<dbReference type="Pfam" id="PF14016">
    <property type="entry name" value="DUF4232"/>
    <property type="match status" value="1"/>
</dbReference>
<keyword evidence="1" id="KW-0472">Membrane</keyword>
<feature type="domain" description="DUF4232" evidence="2">
    <location>
        <begin position="318"/>
        <end position="451"/>
    </location>
</feature>
<sequence length="462" mass="50338">MTLNFWYGNEVKKSRIVALVSVLFIVAVGLVIWNPWESCDAPQPICENFEKIQSLDGIASVQVDYETIAINLKDGGRSSATWTVNLSENQQDSVAIESAVRAEKILQGTVVPTVELQNYSQYVLGIPQVIKTEAKTGQYYELSVSPFEDLKSELRQAFMLRNAGALRVTNSSAVAVNPQDLQRIASFAKEHGFDVSLETEDQKVRYTPDPTIDMEKVALVIDAGALPNVETALYGSQMLSVHSATADSTVETSAIQQWLEQHTPPHNQPLKYSVSSPGYAKILEGWIGKILPDSLIPVPAPLPEGTKAWKQDPNANYCTTNDVKFELSAPDAALGSRYLSVYATNISDTPCAVQGVANLEFFNEEGQPQINVTVTADPGISPELVVIPEGETAMTTMKWGAMSTSQDPDETTRLEISLLPGLEPTKLTPQIEGADTSLDILDGAKIRISPWVQALAGWSKPN</sequence>
<keyword evidence="1" id="KW-1133">Transmembrane helix</keyword>
<feature type="transmembrane region" description="Helical" evidence="1">
    <location>
        <begin position="16"/>
        <end position="36"/>
    </location>
</feature>
<keyword evidence="4" id="KW-1185">Reference proteome</keyword>
<keyword evidence="1" id="KW-0812">Transmembrane</keyword>
<dbReference type="GeneID" id="303305927"/>
<gene>
    <name evidence="3" type="ORF">GCM10007173_36020</name>
</gene>
<dbReference type="Proteomes" id="UP000606115">
    <property type="component" value="Unassembled WGS sequence"/>
</dbReference>
<dbReference type="InterPro" id="IPR025326">
    <property type="entry name" value="DUF4232"/>
</dbReference>
<accession>A0ABQ2DXB4</accession>
<dbReference type="EMBL" id="BMKX01000014">
    <property type="protein sequence ID" value="GGJ73896.1"/>
    <property type="molecule type" value="Genomic_DNA"/>
</dbReference>
<protein>
    <recommendedName>
        <fullName evidence="2">DUF4232 domain-containing protein</fullName>
    </recommendedName>
</protein>
<name>A0ABQ2DXB4_9MICC</name>